<accession>A0A284VNT4</accession>
<protein>
    <submittedName>
        <fullName evidence="2">Uncharacterized protein</fullName>
    </submittedName>
</protein>
<organism evidence="2 3">
    <name type="scientific">Candidatus Methanoperedens nitratireducens</name>
    <dbReference type="NCBI Taxonomy" id="1392998"/>
    <lineage>
        <taxon>Archaea</taxon>
        <taxon>Methanobacteriati</taxon>
        <taxon>Methanobacteriota</taxon>
        <taxon>Stenosarchaea group</taxon>
        <taxon>Methanomicrobia</taxon>
        <taxon>Methanosarcinales</taxon>
        <taxon>ANME-2 cluster</taxon>
        <taxon>Candidatus Methanoperedentaceae</taxon>
        <taxon>Candidatus Methanoperedens</taxon>
    </lineage>
</organism>
<reference evidence="3" key="1">
    <citation type="submission" date="2017-06" db="EMBL/GenBank/DDBJ databases">
        <authorList>
            <person name="Cremers G."/>
        </authorList>
    </citation>
    <scope>NUCLEOTIDE SEQUENCE [LARGE SCALE GENOMIC DNA]</scope>
</reference>
<proteinExistence type="predicted"/>
<evidence type="ECO:0000313" key="3">
    <source>
        <dbReference type="Proteomes" id="UP000218615"/>
    </source>
</evidence>
<evidence type="ECO:0000313" key="2">
    <source>
        <dbReference type="EMBL" id="SNQ60873.1"/>
    </source>
</evidence>
<feature type="transmembrane region" description="Helical" evidence="1">
    <location>
        <begin position="6"/>
        <end position="24"/>
    </location>
</feature>
<gene>
    <name evidence="2" type="ORF">MNV_2060015</name>
</gene>
<dbReference type="Proteomes" id="UP000218615">
    <property type="component" value="Unassembled WGS sequence"/>
</dbReference>
<sequence length="68" mass="7488">MVSSLLFELITFFGAAVTIVAIGLKIGRLLQKIDTAIGDIESIKKDIRDIKDRLGGMDKRLTLLEKGK</sequence>
<name>A0A284VNT4_9EURY</name>
<keyword evidence="1" id="KW-1133">Transmembrane helix</keyword>
<keyword evidence="1" id="KW-0472">Membrane</keyword>
<dbReference type="EMBL" id="FZMP01000120">
    <property type="protein sequence ID" value="SNQ60873.1"/>
    <property type="molecule type" value="Genomic_DNA"/>
</dbReference>
<evidence type="ECO:0000256" key="1">
    <source>
        <dbReference type="SAM" id="Phobius"/>
    </source>
</evidence>
<keyword evidence="3" id="KW-1185">Reference proteome</keyword>
<dbReference type="RefSeq" id="WP_096205389.1">
    <property type="nucleotide sequence ID" value="NZ_FZMP01000120.1"/>
</dbReference>
<keyword evidence="1" id="KW-0812">Transmembrane</keyword>
<dbReference type="AlphaFoldDB" id="A0A284VNT4"/>